<evidence type="ECO:0000256" key="1">
    <source>
        <dbReference type="ARBA" id="ARBA00004613"/>
    </source>
</evidence>
<feature type="signal peptide" evidence="7">
    <location>
        <begin position="1"/>
        <end position="19"/>
    </location>
</feature>
<dbReference type="Pfam" id="PF00151">
    <property type="entry name" value="Lipase"/>
    <property type="match status" value="2"/>
</dbReference>
<dbReference type="PRINTS" id="PR00821">
    <property type="entry name" value="TAGLIPASE"/>
</dbReference>
<feature type="chain" id="PRO_5035448475" description="Lipase domain-containing protein" evidence="7">
    <location>
        <begin position="20"/>
        <end position="687"/>
    </location>
</feature>
<feature type="region of interest" description="Disordered" evidence="5">
    <location>
        <begin position="340"/>
        <end position="379"/>
    </location>
</feature>
<evidence type="ECO:0000313" key="10">
    <source>
        <dbReference type="Proteomes" id="UP000801492"/>
    </source>
</evidence>
<keyword evidence="6" id="KW-0812">Transmembrane</keyword>
<evidence type="ECO:0000256" key="4">
    <source>
        <dbReference type="RuleBase" id="RU004262"/>
    </source>
</evidence>
<dbReference type="AlphaFoldDB" id="A0A8K0D7Y6"/>
<name>A0A8K0D7Y6_IGNLU</name>
<comment type="caution">
    <text evidence="9">The sequence shown here is derived from an EMBL/GenBank/DDBJ whole genome shotgun (WGS) entry which is preliminary data.</text>
</comment>
<evidence type="ECO:0000259" key="8">
    <source>
        <dbReference type="Pfam" id="PF00151"/>
    </source>
</evidence>
<dbReference type="InterPro" id="IPR013818">
    <property type="entry name" value="Lipase"/>
</dbReference>
<keyword evidence="6" id="KW-1133">Transmembrane helix</keyword>
<feature type="domain" description="Lipase" evidence="8">
    <location>
        <begin position="106"/>
        <end position="281"/>
    </location>
</feature>
<organism evidence="9 10">
    <name type="scientific">Ignelater luminosus</name>
    <name type="common">Cucubano</name>
    <name type="synonym">Pyrophorus luminosus</name>
    <dbReference type="NCBI Taxonomy" id="2038154"/>
    <lineage>
        <taxon>Eukaryota</taxon>
        <taxon>Metazoa</taxon>
        <taxon>Ecdysozoa</taxon>
        <taxon>Arthropoda</taxon>
        <taxon>Hexapoda</taxon>
        <taxon>Insecta</taxon>
        <taxon>Pterygota</taxon>
        <taxon>Neoptera</taxon>
        <taxon>Endopterygota</taxon>
        <taxon>Coleoptera</taxon>
        <taxon>Polyphaga</taxon>
        <taxon>Elateriformia</taxon>
        <taxon>Elateroidea</taxon>
        <taxon>Elateridae</taxon>
        <taxon>Agrypninae</taxon>
        <taxon>Pyrophorini</taxon>
        <taxon>Ignelater</taxon>
    </lineage>
</organism>
<comment type="similarity">
    <text evidence="2 4">Belongs to the AB hydrolase superfamily. Lipase family.</text>
</comment>
<evidence type="ECO:0000256" key="2">
    <source>
        <dbReference type="ARBA" id="ARBA00010701"/>
    </source>
</evidence>
<reference evidence="9" key="1">
    <citation type="submission" date="2019-08" db="EMBL/GenBank/DDBJ databases">
        <title>The genome of the North American firefly Photinus pyralis.</title>
        <authorList>
            <consortium name="Photinus pyralis genome working group"/>
            <person name="Fallon T.R."/>
            <person name="Sander Lower S.E."/>
            <person name="Weng J.-K."/>
        </authorList>
    </citation>
    <scope>NUCLEOTIDE SEQUENCE</scope>
    <source>
        <strain evidence="9">TRF0915ILg1</strain>
        <tissue evidence="9">Whole body</tissue>
    </source>
</reference>
<feature type="compositionally biased region" description="Low complexity" evidence="5">
    <location>
        <begin position="343"/>
        <end position="360"/>
    </location>
</feature>
<dbReference type="GO" id="GO:0016298">
    <property type="term" value="F:lipase activity"/>
    <property type="evidence" value="ECO:0007669"/>
    <property type="project" value="InterPro"/>
</dbReference>
<sequence length="687" mass="75448">MKNLFLTVSLAVLLCNVQAIAPPVVKCLCPLVATIVPTPIPGICSPSILPPENPLIGTPLTAIPPVTMPPLSQQPPFNLSDVSFTLATRKFPRPVPLNGNNLRNVKNKKTLINIAGWAQPTTGPQSYFPNITKEYLKKEDYNVILVHADKLMRMLEIESIKYVELIAQTVAEMLILLCTETRLYCHNMHIIGHGLGAHIAGLVGLYIYRKKNVKIDRVTGLEPSRLGFEFAPPDKRLDKMDAKIVDVYHTAADWLGLNMSLGTIDFWINGGKAPQPGCYSLYTSGNDSFSTGYCRFGLSICYYIYTIRSLPLGERCSRNASLKAVPTPIPIICLPSIPPPPNSSIGTPPTTSPSIGTPPTANSSIGIPPTASPSIGTLPTATPSVTIPSSLSSPPNNLSDVLFTLATRTSPRPVPLNENNLEIVTNKESKINIAGWAQRTTGPQSYFPNITAEYLKKGDYNVILVHADKLMNMSETESIQNVEPIVETVAEMLILLRNQDRLYFYNMHIIGHGLGAHIAGLVGLYIYKKMNVQINRVTALEVSRVGFEFAPPDKRLDKMDARVVDVYHTAAGSLGINMSLGTIDFWIYGGTAPQPGCLSLQTSQNDSFSADYCSFEKSIWYYVYTIRSAIYGVRCSSYASFKAGLCDRNDQAYFGDRYGSVYSGNFYLNLTCSNQKCVSNVKPLRKR</sequence>
<dbReference type="Proteomes" id="UP000801492">
    <property type="component" value="Unassembled WGS sequence"/>
</dbReference>
<evidence type="ECO:0000256" key="7">
    <source>
        <dbReference type="SAM" id="SignalP"/>
    </source>
</evidence>
<keyword evidence="3" id="KW-0964">Secreted</keyword>
<dbReference type="EMBL" id="VTPC01003838">
    <property type="protein sequence ID" value="KAF2897937.1"/>
    <property type="molecule type" value="Genomic_DNA"/>
</dbReference>
<dbReference type="SUPFAM" id="SSF53474">
    <property type="entry name" value="alpha/beta-Hydrolases"/>
    <property type="match status" value="2"/>
</dbReference>
<keyword evidence="10" id="KW-1185">Reference proteome</keyword>
<dbReference type="PANTHER" id="PTHR11610">
    <property type="entry name" value="LIPASE"/>
    <property type="match status" value="1"/>
</dbReference>
<dbReference type="GO" id="GO:0005615">
    <property type="term" value="C:extracellular space"/>
    <property type="evidence" value="ECO:0007669"/>
    <property type="project" value="TreeGrafter"/>
</dbReference>
<dbReference type="GO" id="GO:0017171">
    <property type="term" value="F:serine hydrolase activity"/>
    <property type="evidence" value="ECO:0007669"/>
    <property type="project" value="TreeGrafter"/>
</dbReference>
<dbReference type="OrthoDB" id="199913at2759"/>
<evidence type="ECO:0000313" key="9">
    <source>
        <dbReference type="EMBL" id="KAF2897937.1"/>
    </source>
</evidence>
<evidence type="ECO:0000256" key="6">
    <source>
        <dbReference type="SAM" id="Phobius"/>
    </source>
</evidence>
<evidence type="ECO:0000256" key="3">
    <source>
        <dbReference type="ARBA" id="ARBA00022525"/>
    </source>
</evidence>
<keyword evidence="7" id="KW-0732">Signal</keyword>
<accession>A0A8K0D7Y6</accession>
<dbReference type="InterPro" id="IPR029058">
    <property type="entry name" value="AB_hydrolase_fold"/>
</dbReference>
<comment type="subcellular location">
    <subcellularLocation>
        <location evidence="1">Secreted</location>
    </subcellularLocation>
</comment>
<feature type="transmembrane region" description="Helical" evidence="6">
    <location>
        <begin position="502"/>
        <end position="527"/>
    </location>
</feature>
<dbReference type="InterPro" id="IPR000734">
    <property type="entry name" value="TAG_lipase"/>
</dbReference>
<dbReference type="Gene3D" id="3.40.50.1820">
    <property type="entry name" value="alpha/beta hydrolase"/>
    <property type="match status" value="2"/>
</dbReference>
<protein>
    <recommendedName>
        <fullName evidence="8">Lipase domain-containing protein</fullName>
    </recommendedName>
</protein>
<proteinExistence type="inferred from homology"/>
<keyword evidence="6" id="KW-0472">Membrane</keyword>
<evidence type="ECO:0000256" key="5">
    <source>
        <dbReference type="SAM" id="MobiDB-lite"/>
    </source>
</evidence>
<gene>
    <name evidence="9" type="ORF">ILUMI_08233</name>
</gene>
<feature type="domain" description="Lipase" evidence="8">
    <location>
        <begin position="421"/>
        <end position="646"/>
    </location>
</feature>
<dbReference type="GO" id="GO:0016042">
    <property type="term" value="P:lipid catabolic process"/>
    <property type="evidence" value="ECO:0007669"/>
    <property type="project" value="TreeGrafter"/>
</dbReference>
<dbReference type="PANTHER" id="PTHR11610:SF173">
    <property type="entry name" value="LIPASE DOMAIN-CONTAINING PROTEIN-RELATED"/>
    <property type="match status" value="1"/>
</dbReference>